<name>A0A951QFV0_9CYAN</name>
<sequence>MDTDQQIQILVDQAPQYGVTAAEVEKIAPILKALAQQLQHPQYYIPQTSEQGWLMTTLTHRTQPELSKNVVYAFPNLKAVSASPHVPKDPQVIALPMPATHILFQMLAIKPLDSIVFFETSDNLQSGTEISRKNLQDSIHQLVETQRSPFGLPSDIA</sequence>
<dbReference type="AlphaFoldDB" id="A0A951QFV0"/>
<dbReference type="Proteomes" id="UP000757435">
    <property type="component" value="Unassembled WGS sequence"/>
</dbReference>
<evidence type="ECO:0000313" key="2">
    <source>
        <dbReference type="Proteomes" id="UP000757435"/>
    </source>
</evidence>
<reference evidence="1" key="1">
    <citation type="submission" date="2021-05" db="EMBL/GenBank/DDBJ databases">
        <authorList>
            <person name="Pietrasiak N."/>
            <person name="Ward R."/>
            <person name="Stajich J.E."/>
            <person name="Kurbessoian T."/>
        </authorList>
    </citation>
    <scope>NUCLEOTIDE SEQUENCE</scope>
    <source>
        <strain evidence="1">UHER 2000/2452</strain>
    </source>
</reference>
<evidence type="ECO:0000313" key="1">
    <source>
        <dbReference type="EMBL" id="MBW4661110.1"/>
    </source>
</evidence>
<dbReference type="EMBL" id="JAHHHD010000030">
    <property type="protein sequence ID" value="MBW4661110.1"/>
    <property type="molecule type" value="Genomic_DNA"/>
</dbReference>
<accession>A0A951QFV0</accession>
<organism evidence="1 2">
    <name type="scientific">Drouetiella hepatica Uher 2000/2452</name>
    <dbReference type="NCBI Taxonomy" id="904376"/>
    <lineage>
        <taxon>Bacteria</taxon>
        <taxon>Bacillati</taxon>
        <taxon>Cyanobacteriota</taxon>
        <taxon>Cyanophyceae</taxon>
        <taxon>Oculatellales</taxon>
        <taxon>Oculatellaceae</taxon>
        <taxon>Drouetiella</taxon>
    </lineage>
</organism>
<gene>
    <name evidence="1" type="ORF">KME15_20740</name>
</gene>
<reference evidence="1" key="2">
    <citation type="journal article" date="2022" name="Microbiol. Resour. Announc.">
        <title>Metagenome Sequencing to Explore Phylogenomics of Terrestrial Cyanobacteria.</title>
        <authorList>
            <person name="Ward R.D."/>
            <person name="Stajich J.E."/>
            <person name="Johansen J.R."/>
            <person name="Huntemann M."/>
            <person name="Clum A."/>
            <person name="Foster B."/>
            <person name="Foster B."/>
            <person name="Roux S."/>
            <person name="Palaniappan K."/>
            <person name="Varghese N."/>
            <person name="Mukherjee S."/>
            <person name="Reddy T.B.K."/>
            <person name="Daum C."/>
            <person name="Copeland A."/>
            <person name="Chen I.A."/>
            <person name="Ivanova N.N."/>
            <person name="Kyrpides N.C."/>
            <person name="Shapiro N."/>
            <person name="Eloe-Fadrosh E.A."/>
            <person name="Pietrasiak N."/>
        </authorList>
    </citation>
    <scope>NUCLEOTIDE SEQUENCE</scope>
    <source>
        <strain evidence="1">UHER 2000/2452</strain>
    </source>
</reference>
<protein>
    <submittedName>
        <fullName evidence="1">Uncharacterized protein</fullName>
    </submittedName>
</protein>
<proteinExistence type="predicted"/>
<comment type="caution">
    <text evidence="1">The sequence shown here is derived from an EMBL/GenBank/DDBJ whole genome shotgun (WGS) entry which is preliminary data.</text>
</comment>